<evidence type="ECO:0000256" key="1">
    <source>
        <dbReference type="SAM" id="Phobius"/>
    </source>
</evidence>
<feature type="transmembrane region" description="Helical" evidence="1">
    <location>
        <begin position="81"/>
        <end position="98"/>
    </location>
</feature>
<proteinExistence type="predicted"/>
<comment type="caution">
    <text evidence="2">The sequence shown here is derived from an EMBL/GenBank/DDBJ whole genome shotgun (WGS) entry which is preliminary data.</text>
</comment>
<keyword evidence="1" id="KW-0472">Membrane</keyword>
<dbReference type="AlphaFoldDB" id="A0AAD3X2D8"/>
<dbReference type="EMBL" id="WAAQ01000001">
    <property type="protein sequence ID" value="KAB1886014.1"/>
    <property type="molecule type" value="Genomic_DNA"/>
</dbReference>
<evidence type="ECO:0000313" key="3">
    <source>
        <dbReference type="Proteomes" id="UP000436027"/>
    </source>
</evidence>
<sequence>MAERLRNTAFWSLVALAGFQAASAISGGVGLMATAGLGMPSSFLATGPFSNFIGPGVILLVVVGGTQVIAMGLLLARREAGLFWSAVAGFGMILWIYVETGMIRGTSWLQVLYLATGIAQLILVMALLGVAAWLPRAPLPASRSSQDRR</sequence>
<keyword evidence="1" id="KW-1133">Transmembrane helix</keyword>
<accession>A0AAD3X2D8</accession>
<protein>
    <submittedName>
        <fullName evidence="2">Uncharacterized protein</fullName>
    </submittedName>
</protein>
<name>A0AAD3X2D8_MICMQ</name>
<reference evidence="2 3" key="1">
    <citation type="submission" date="2019-09" db="EMBL/GenBank/DDBJ databases">
        <title>Whole genome sequencing of Microbacterium maritypicum.</title>
        <authorList>
            <person name="Lenchi N."/>
        </authorList>
    </citation>
    <scope>NUCLEOTIDE SEQUENCE [LARGE SCALE GENOMIC DNA]</scope>
    <source>
        <strain evidence="2 3">DSM 12512</strain>
    </source>
</reference>
<gene>
    <name evidence="2" type="ORF">F6W70_00675</name>
</gene>
<dbReference type="Proteomes" id="UP000436027">
    <property type="component" value="Unassembled WGS sequence"/>
</dbReference>
<dbReference type="RefSeq" id="WP_151485646.1">
    <property type="nucleotide sequence ID" value="NZ_BAAAIN010000002.1"/>
</dbReference>
<feature type="transmembrane region" description="Helical" evidence="1">
    <location>
        <begin position="48"/>
        <end position="74"/>
    </location>
</feature>
<evidence type="ECO:0000313" key="2">
    <source>
        <dbReference type="EMBL" id="KAB1886014.1"/>
    </source>
</evidence>
<keyword evidence="1" id="KW-0812">Transmembrane</keyword>
<feature type="transmembrane region" description="Helical" evidence="1">
    <location>
        <begin position="110"/>
        <end position="134"/>
    </location>
</feature>
<organism evidence="2 3">
    <name type="scientific">Microbacterium maritypicum</name>
    <name type="common">Microbacterium liquefaciens</name>
    <dbReference type="NCBI Taxonomy" id="33918"/>
    <lineage>
        <taxon>Bacteria</taxon>
        <taxon>Bacillati</taxon>
        <taxon>Actinomycetota</taxon>
        <taxon>Actinomycetes</taxon>
        <taxon>Micrococcales</taxon>
        <taxon>Microbacteriaceae</taxon>
        <taxon>Microbacterium</taxon>
    </lineage>
</organism>